<dbReference type="PANTHER" id="PTHR13504">
    <property type="entry name" value="FIDO DOMAIN-CONTAINING PROTEIN DDB_G0283145"/>
    <property type="match status" value="1"/>
</dbReference>
<sequence length="355" mass="40718">MSWVLTPLPYDVELETRTILKQLPTAHAALAELKGLVYSIPNHEILLNTLAIQEAKDSSAVENIITTHDELFKSDLEFESMTPAIMEVQNYLAAMKRGFELVIKKGLLTNQIILEIQETLEGNNAGFRKLPSTALKNAQTGETVYLPPQDPNEILELMSNLEQFINRPELSDFDPLVKMALIHFQFESINPFYDGNGRTGRIINILYLILGGLQKLPILYLSSHIIRNKADYYRLLQGVRENGDWENWLSYMITGVENTARETIILIENLKVLMAEMKIQLRDNYKFYSQELLNNLFKHPYTKIEFIVRDMGVSRITAANYLNKLAEDGVLRKEKLGTGNYYVNEKLYALLTLRI</sequence>
<keyword evidence="7" id="KW-1185">Reference proteome</keyword>
<feature type="binding site" evidence="1">
    <location>
        <position position="232"/>
    </location>
    <ligand>
        <name>ATP</name>
        <dbReference type="ChEBI" id="CHEBI:30616"/>
    </ligand>
</feature>
<dbReference type="PROSITE" id="PS51459">
    <property type="entry name" value="FIDO"/>
    <property type="match status" value="1"/>
</dbReference>
<dbReference type="PANTHER" id="PTHR13504:SF35">
    <property type="entry name" value="PROTEIN ADENYLYLTRANSFERASE SOFIC"/>
    <property type="match status" value="1"/>
</dbReference>
<evidence type="ECO:0000256" key="1">
    <source>
        <dbReference type="PIRSR" id="PIRSR038925-1"/>
    </source>
</evidence>
<dbReference type="Gene3D" id="1.10.10.10">
    <property type="entry name" value="Winged helix-like DNA-binding domain superfamily/Winged helix DNA-binding domain"/>
    <property type="match status" value="1"/>
</dbReference>
<feature type="binding site" evidence="1">
    <location>
        <position position="62"/>
    </location>
    <ligand>
        <name>ATP</name>
        <dbReference type="ChEBI" id="CHEBI:30616"/>
    </ligand>
</feature>
<evidence type="ECO:0000259" key="3">
    <source>
        <dbReference type="PROSITE" id="PS51459"/>
    </source>
</evidence>
<comment type="caution">
    <text evidence="4">The sequence shown here is derived from an EMBL/GenBank/DDBJ whole genome shotgun (WGS) entry which is preliminary data.</text>
</comment>
<feature type="binding site" evidence="2">
    <location>
        <begin position="232"/>
        <end position="233"/>
    </location>
    <ligand>
        <name>ATP</name>
        <dbReference type="ChEBI" id="CHEBI:30616"/>
    </ligand>
</feature>
<dbReference type="RefSeq" id="WP_086500810.1">
    <property type="nucleotide sequence ID" value="NZ_MSSV01000005.1"/>
</dbReference>
<evidence type="ECO:0000313" key="5">
    <source>
        <dbReference type="EMBL" id="TXD77812.1"/>
    </source>
</evidence>
<accession>A0A2W7RBF4</accession>
<dbReference type="PIRSF" id="PIRSF038925">
    <property type="entry name" value="AMP-prot_trans"/>
    <property type="match status" value="1"/>
</dbReference>
<dbReference type="InterPro" id="IPR036597">
    <property type="entry name" value="Fido-like_dom_sf"/>
</dbReference>
<dbReference type="EMBL" id="QKZU01000005">
    <property type="protein sequence ID" value="PZX58313.1"/>
    <property type="molecule type" value="Genomic_DNA"/>
</dbReference>
<dbReference type="InterPro" id="IPR048770">
    <property type="entry name" value="SoFic-like_C"/>
</dbReference>
<dbReference type="Pfam" id="PF13784">
    <property type="entry name" value="Fic_N"/>
    <property type="match status" value="1"/>
</dbReference>
<dbReference type="SUPFAM" id="SSF140931">
    <property type="entry name" value="Fic-like"/>
    <property type="match status" value="1"/>
</dbReference>
<dbReference type="InterPro" id="IPR040198">
    <property type="entry name" value="Fido_containing"/>
</dbReference>
<feature type="binding site" evidence="1">
    <location>
        <begin position="195"/>
        <end position="201"/>
    </location>
    <ligand>
        <name>ATP</name>
        <dbReference type="ChEBI" id="CHEBI:30616"/>
    </ligand>
</feature>
<protein>
    <submittedName>
        <fullName evidence="4">Fic family protein</fullName>
    </submittedName>
</protein>
<evidence type="ECO:0000313" key="6">
    <source>
        <dbReference type="Proteomes" id="UP000249115"/>
    </source>
</evidence>
<dbReference type="Proteomes" id="UP000321927">
    <property type="component" value="Unassembled WGS sequence"/>
</dbReference>
<keyword evidence="1" id="KW-0067">ATP-binding</keyword>
<dbReference type="AlphaFoldDB" id="A0A2W7RBF4"/>
<proteinExistence type="predicted"/>
<evidence type="ECO:0000256" key="2">
    <source>
        <dbReference type="PIRSR" id="PIRSR640198-2"/>
    </source>
</evidence>
<name>A0A2W7RBF4_9BACT</name>
<reference evidence="4 6" key="1">
    <citation type="submission" date="2018-06" db="EMBL/GenBank/DDBJ databases">
        <title>Genomic Encyclopedia of Archaeal and Bacterial Type Strains, Phase II (KMG-II): from individual species to whole genera.</title>
        <authorList>
            <person name="Goeker M."/>
        </authorList>
    </citation>
    <scope>NUCLEOTIDE SEQUENCE [LARGE SCALE GENOMIC DNA]</scope>
    <source>
        <strain evidence="4 6">DSM 22686</strain>
    </source>
</reference>
<dbReference type="Pfam" id="PF21248">
    <property type="entry name" value="SoFic-like_C"/>
    <property type="match status" value="1"/>
</dbReference>
<dbReference type="EMBL" id="VORV01000006">
    <property type="protein sequence ID" value="TXD77812.1"/>
    <property type="molecule type" value="Genomic_DNA"/>
</dbReference>
<gene>
    <name evidence="5" type="ORF">ESW18_10630</name>
    <name evidence="4" type="ORF">LV84_01518</name>
</gene>
<dbReference type="GO" id="GO:0005524">
    <property type="term" value="F:ATP binding"/>
    <property type="evidence" value="ECO:0007669"/>
    <property type="project" value="UniProtKB-KW"/>
</dbReference>
<evidence type="ECO:0000313" key="7">
    <source>
        <dbReference type="Proteomes" id="UP000321927"/>
    </source>
</evidence>
<dbReference type="Pfam" id="PF02661">
    <property type="entry name" value="Fic"/>
    <property type="match status" value="1"/>
</dbReference>
<dbReference type="OrthoDB" id="9814400at2"/>
<evidence type="ECO:0000313" key="4">
    <source>
        <dbReference type="EMBL" id="PZX58313.1"/>
    </source>
</evidence>
<dbReference type="InterPro" id="IPR036388">
    <property type="entry name" value="WH-like_DNA-bd_sf"/>
</dbReference>
<feature type="binding site" evidence="2">
    <location>
        <begin position="194"/>
        <end position="201"/>
    </location>
    <ligand>
        <name>ATP</name>
        <dbReference type="ChEBI" id="CHEBI:30616"/>
    </ligand>
</feature>
<dbReference type="Proteomes" id="UP000249115">
    <property type="component" value="Unassembled WGS sequence"/>
</dbReference>
<reference evidence="5 7" key="2">
    <citation type="submission" date="2019-08" db="EMBL/GenBank/DDBJ databases">
        <title>Genome of Algoriphagus ratkowskyi IC026.</title>
        <authorList>
            <person name="Bowman J.P."/>
        </authorList>
    </citation>
    <scope>NUCLEOTIDE SEQUENCE [LARGE SCALE GENOMIC DNA]</scope>
    <source>
        <strain evidence="5 7">IC026</strain>
    </source>
</reference>
<dbReference type="InterPro" id="IPR003812">
    <property type="entry name" value="Fido"/>
</dbReference>
<keyword evidence="1" id="KW-0547">Nucleotide-binding</keyword>
<dbReference type="InterPro" id="IPR025758">
    <property type="entry name" value="Fic/DOC_N"/>
</dbReference>
<dbReference type="Gene3D" id="1.10.3290.10">
    <property type="entry name" value="Fido-like domain"/>
    <property type="match status" value="1"/>
</dbReference>
<feature type="domain" description="Fido" evidence="3">
    <location>
        <begin position="108"/>
        <end position="254"/>
    </location>
</feature>
<dbReference type="InterPro" id="IPR026287">
    <property type="entry name" value="SoFic-like"/>
</dbReference>
<organism evidence="4 6">
    <name type="scientific">Algoriphagus ratkowskyi</name>
    <dbReference type="NCBI Taxonomy" id="57028"/>
    <lineage>
        <taxon>Bacteria</taxon>
        <taxon>Pseudomonadati</taxon>
        <taxon>Bacteroidota</taxon>
        <taxon>Cytophagia</taxon>
        <taxon>Cytophagales</taxon>
        <taxon>Cyclobacteriaceae</taxon>
        <taxon>Algoriphagus</taxon>
    </lineage>
</organism>